<evidence type="ECO:0000313" key="13">
    <source>
        <dbReference type="EMBL" id="KNC50471.1"/>
    </source>
</evidence>
<evidence type="ECO:0000259" key="12">
    <source>
        <dbReference type="PROSITE" id="PS50127"/>
    </source>
</evidence>
<dbReference type="OrthoDB" id="6600758at2759"/>
<dbReference type="eggNOG" id="KOG0424">
    <property type="taxonomic scope" value="Eukaryota"/>
</dbReference>
<dbReference type="GO" id="GO:0019787">
    <property type="term" value="F:ubiquitin-like protein transferase activity"/>
    <property type="evidence" value="ECO:0007669"/>
    <property type="project" value="UniProtKB-ARBA"/>
</dbReference>
<dbReference type="SUPFAM" id="SSF54495">
    <property type="entry name" value="UBC-like"/>
    <property type="match status" value="1"/>
</dbReference>
<organism evidence="13 14">
    <name type="scientific">Thecamonas trahens ATCC 50062</name>
    <dbReference type="NCBI Taxonomy" id="461836"/>
    <lineage>
        <taxon>Eukaryota</taxon>
        <taxon>Apusozoa</taxon>
        <taxon>Apusomonadida</taxon>
        <taxon>Apusomonadidae</taxon>
        <taxon>Thecamonas</taxon>
    </lineage>
</organism>
<dbReference type="PROSITE" id="PS00183">
    <property type="entry name" value="UBC_1"/>
    <property type="match status" value="1"/>
</dbReference>
<feature type="active site" description="Glycyl thioester intermediate" evidence="10">
    <location>
        <position position="94"/>
    </location>
</feature>
<reference evidence="13 14" key="1">
    <citation type="submission" date="2010-05" db="EMBL/GenBank/DDBJ databases">
        <title>The Genome Sequence of Thecamonas trahens ATCC 50062.</title>
        <authorList>
            <consortium name="The Broad Institute Genome Sequencing Platform"/>
            <person name="Russ C."/>
            <person name="Cuomo C."/>
            <person name="Shea T."/>
            <person name="Young S.K."/>
            <person name="Zeng Q."/>
            <person name="Koehrsen M."/>
            <person name="Haas B."/>
            <person name="Borodovsky M."/>
            <person name="Guigo R."/>
            <person name="Alvarado L."/>
            <person name="Berlin A."/>
            <person name="Bochicchio J."/>
            <person name="Borenstein D."/>
            <person name="Chapman S."/>
            <person name="Chen Z."/>
            <person name="Freedman E."/>
            <person name="Gellesch M."/>
            <person name="Goldberg J."/>
            <person name="Griggs A."/>
            <person name="Gujja S."/>
            <person name="Heilman E."/>
            <person name="Heiman D."/>
            <person name="Hepburn T."/>
            <person name="Howarth C."/>
            <person name="Jen D."/>
            <person name="Larson L."/>
            <person name="Mehta T."/>
            <person name="Park D."/>
            <person name="Pearson M."/>
            <person name="Roberts A."/>
            <person name="Saif S."/>
            <person name="Shenoy N."/>
            <person name="Sisk P."/>
            <person name="Stolte C."/>
            <person name="Sykes S."/>
            <person name="Thomson T."/>
            <person name="Walk T."/>
            <person name="White J."/>
            <person name="Yandava C."/>
            <person name="Burger G."/>
            <person name="Gray M.W."/>
            <person name="Holland P.W.H."/>
            <person name="King N."/>
            <person name="Lang F.B.F."/>
            <person name="Roger A.J."/>
            <person name="Ruiz-Trillo I."/>
            <person name="Lander E."/>
            <person name="Nusbaum C."/>
        </authorList>
    </citation>
    <scope>NUCLEOTIDE SEQUENCE [LARGE SCALE GENOMIC DNA]</scope>
    <source>
        <strain evidence="13 14">ATCC 50062</strain>
    </source>
</reference>
<evidence type="ECO:0000256" key="1">
    <source>
        <dbReference type="ARBA" id="ARBA00004123"/>
    </source>
</evidence>
<dbReference type="InterPro" id="IPR000608">
    <property type="entry name" value="UBC"/>
</dbReference>
<dbReference type="RefSeq" id="XP_013762367.1">
    <property type="nucleotide sequence ID" value="XM_013906913.1"/>
</dbReference>
<dbReference type="Proteomes" id="UP000054408">
    <property type="component" value="Unassembled WGS sequence"/>
</dbReference>
<dbReference type="CDD" id="cd23798">
    <property type="entry name" value="UBCc_UBE2I"/>
    <property type="match status" value="1"/>
</dbReference>
<dbReference type="GeneID" id="25560429"/>
<dbReference type="GO" id="GO:0005694">
    <property type="term" value="C:chromosome"/>
    <property type="evidence" value="ECO:0007669"/>
    <property type="project" value="UniProtKB-ARBA"/>
</dbReference>
<keyword evidence="3" id="KW-0808">Transferase</keyword>
<evidence type="ECO:0000256" key="8">
    <source>
        <dbReference type="ARBA" id="ARBA00039165"/>
    </source>
</evidence>
<evidence type="ECO:0000256" key="6">
    <source>
        <dbReference type="ARBA" id="ARBA00022840"/>
    </source>
</evidence>
<name>A0A0L0DE79_THETB</name>
<evidence type="ECO:0000256" key="2">
    <source>
        <dbReference type="ARBA" id="ARBA00004718"/>
    </source>
</evidence>
<keyword evidence="4 11" id="KW-0547">Nucleotide-binding</keyword>
<keyword evidence="6 11" id="KW-0067">ATP-binding</keyword>
<protein>
    <recommendedName>
        <fullName evidence="8">SUMO-conjugating enzyme UBC9</fullName>
    </recommendedName>
    <alternativeName>
        <fullName evidence="9">Ubiquitin carrier protein 9</fullName>
    </alternativeName>
</protein>
<dbReference type="OMA" id="TWECGIP"/>
<dbReference type="InterPro" id="IPR016135">
    <property type="entry name" value="UBQ-conjugating_enzyme/RWD"/>
</dbReference>
<evidence type="ECO:0000313" key="14">
    <source>
        <dbReference type="Proteomes" id="UP000054408"/>
    </source>
</evidence>
<evidence type="ECO:0000256" key="7">
    <source>
        <dbReference type="ARBA" id="ARBA00023242"/>
    </source>
</evidence>
<dbReference type="InterPro" id="IPR023313">
    <property type="entry name" value="UBQ-conjugating_AS"/>
</dbReference>
<dbReference type="STRING" id="461836.A0A0L0DE79"/>
<evidence type="ECO:0000256" key="9">
    <source>
        <dbReference type="ARBA" id="ARBA00044296"/>
    </source>
</evidence>
<sequence length="160" mass="18166">MASGIARGRLTQERKRWRKDHPHSFFAKPRKLEDGTLDMLTWNCGIPGAEGSIWEGGVFKLTLTFGEDYPSKPPVARFNPPLFHPNVYPSGKVCLSILAEDKGWSPSITIKQILLGIQTLLTEPNIQDPAQEAAWVSFRDDKKEYERVVRAYVERLRATL</sequence>
<dbReference type="Pfam" id="PF00179">
    <property type="entry name" value="UQ_con"/>
    <property type="match status" value="1"/>
</dbReference>
<dbReference type="GO" id="GO:0005524">
    <property type="term" value="F:ATP binding"/>
    <property type="evidence" value="ECO:0007669"/>
    <property type="project" value="UniProtKB-UniRule"/>
</dbReference>
<gene>
    <name evidence="13" type="ORF">AMSG_00634</name>
</gene>
<dbReference type="PANTHER" id="PTHR24067">
    <property type="entry name" value="UBIQUITIN-CONJUGATING ENZYME E2"/>
    <property type="match status" value="1"/>
</dbReference>
<keyword evidence="7" id="KW-0539">Nucleus</keyword>
<dbReference type="InterPro" id="IPR050113">
    <property type="entry name" value="Ub_conjugating_enzyme"/>
</dbReference>
<dbReference type="EMBL" id="GL349435">
    <property type="protein sequence ID" value="KNC50471.1"/>
    <property type="molecule type" value="Genomic_DNA"/>
</dbReference>
<dbReference type="SMART" id="SM00212">
    <property type="entry name" value="UBCc"/>
    <property type="match status" value="1"/>
</dbReference>
<dbReference type="Gene3D" id="3.10.110.10">
    <property type="entry name" value="Ubiquitin Conjugating Enzyme"/>
    <property type="match status" value="1"/>
</dbReference>
<evidence type="ECO:0000256" key="11">
    <source>
        <dbReference type="RuleBase" id="RU362109"/>
    </source>
</evidence>
<proteinExistence type="inferred from homology"/>
<dbReference type="AlphaFoldDB" id="A0A0L0DE79"/>
<evidence type="ECO:0000256" key="3">
    <source>
        <dbReference type="ARBA" id="ARBA00022679"/>
    </source>
</evidence>
<dbReference type="PROSITE" id="PS50127">
    <property type="entry name" value="UBC_2"/>
    <property type="match status" value="1"/>
</dbReference>
<comment type="similarity">
    <text evidence="11">Belongs to the ubiquitin-conjugating enzyme family.</text>
</comment>
<evidence type="ECO:0000256" key="5">
    <source>
        <dbReference type="ARBA" id="ARBA00022786"/>
    </source>
</evidence>
<evidence type="ECO:0000256" key="10">
    <source>
        <dbReference type="PROSITE-ProRule" id="PRU10133"/>
    </source>
</evidence>
<comment type="subcellular location">
    <subcellularLocation>
        <location evidence="1">Nucleus</location>
    </subcellularLocation>
</comment>
<dbReference type="FunFam" id="3.10.110.10:FF:000035">
    <property type="entry name" value="SUMO-conjugating enzyme ubc9"/>
    <property type="match status" value="1"/>
</dbReference>
<evidence type="ECO:0000256" key="4">
    <source>
        <dbReference type="ARBA" id="ARBA00022741"/>
    </source>
</evidence>
<keyword evidence="5 11" id="KW-0833">Ubl conjugation pathway</keyword>
<keyword evidence="14" id="KW-1185">Reference proteome</keyword>
<comment type="pathway">
    <text evidence="2">Protein modification; protein sumoylation.</text>
</comment>
<accession>A0A0L0DE79</accession>
<dbReference type="GO" id="GO:0005634">
    <property type="term" value="C:nucleus"/>
    <property type="evidence" value="ECO:0007669"/>
    <property type="project" value="UniProtKB-SubCell"/>
</dbReference>
<feature type="domain" description="UBC core" evidence="12">
    <location>
        <begin position="5"/>
        <end position="158"/>
    </location>
</feature>